<feature type="chain" id="PRO_5015474534" description="Secreted protein" evidence="1">
    <location>
        <begin position="17"/>
        <end position="143"/>
    </location>
</feature>
<keyword evidence="3" id="KW-1185">Reference proteome</keyword>
<evidence type="ECO:0008006" key="4">
    <source>
        <dbReference type="Google" id="ProtNLM"/>
    </source>
</evidence>
<evidence type="ECO:0000313" key="3">
    <source>
        <dbReference type="Proteomes" id="UP000241462"/>
    </source>
</evidence>
<proteinExistence type="predicted"/>
<dbReference type="AlphaFoldDB" id="A0A2T2ZXL8"/>
<protein>
    <recommendedName>
        <fullName evidence="4">Secreted protein</fullName>
    </recommendedName>
</protein>
<feature type="signal peptide" evidence="1">
    <location>
        <begin position="1"/>
        <end position="16"/>
    </location>
</feature>
<dbReference type="InParanoid" id="A0A2T2ZXL8"/>
<evidence type="ECO:0000313" key="2">
    <source>
        <dbReference type="EMBL" id="PSR79101.1"/>
    </source>
</evidence>
<dbReference type="EMBL" id="KZ678579">
    <property type="protein sequence ID" value="PSR79101.1"/>
    <property type="molecule type" value="Genomic_DNA"/>
</dbReference>
<reference evidence="2 3" key="1">
    <citation type="journal article" date="2018" name="Mycol. Prog.">
        <title>Coniella lustricola, a new species from submerged detritus.</title>
        <authorList>
            <person name="Raudabaugh D.B."/>
            <person name="Iturriaga T."/>
            <person name="Carver A."/>
            <person name="Mondo S."/>
            <person name="Pangilinan J."/>
            <person name="Lipzen A."/>
            <person name="He G."/>
            <person name="Amirebrahimi M."/>
            <person name="Grigoriev I.V."/>
            <person name="Miller A.N."/>
        </authorList>
    </citation>
    <scope>NUCLEOTIDE SEQUENCE [LARGE SCALE GENOMIC DNA]</scope>
    <source>
        <strain evidence="2 3">B22-T-1</strain>
    </source>
</reference>
<evidence type="ECO:0000256" key="1">
    <source>
        <dbReference type="SAM" id="SignalP"/>
    </source>
</evidence>
<accession>A0A2T2ZXL8</accession>
<gene>
    <name evidence="2" type="ORF">BD289DRAFT_105960</name>
</gene>
<sequence length="143" mass="16108">MCFFLVLFWVVSWCCAGLSKPGWCTRPREGLSTHVNAKLVSLMLYCRIGNGGKTRHGMLYYSNGDDTDTKHKKILGSGQFAFRKSPDDCTTQRTLSDACAVQEKGRAARSMEKPIHDSCMPWELCHQRADGGNERFGREDGWP</sequence>
<dbReference type="Proteomes" id="UP000241462">
    <property type="component" value="Unassembled WGS sequence"/>
</dbReference>
<organism evidence="2 3">
    <name type="scientific">Coniella lustricola</name>
    <dbReference type="NCBI Taxonomy" id="2025994"/>
    <lineage>
        <taxon>Eukaryota</taxon>
        <taxon>Fungi</taxon>
        <taxon>Dikarya</taxon>
        <taxon>Ascomycota</taxon>
        <taxon>Pezizomycotina</taxon>
        <taxon>Sordariomycetes</taxon>
        <taxon>Sordariomycetidae</taxon>
        <taxon>Diaporthales</taxon>
        <taxon>Schizoparmaceae</taxon>
        <taxon>Coniella</taxon>
    </lineage>
</organism>
<name>A0A2T2ZXL8_9PEZI</name>
<keyword evidence="1" id="KW-0732">Signal</keyword>